<organism evidence="3 4">
    <name type="scientific">Rubroshorea leprosula</name>
    <dbReference type="NCBI Taxonomy" id="152421"/>
    <lineage>
        <taxon>Eukaryota</taxon>
        <taxon>Viridiplantae</taxon>
        <taxon>Streptophyta</taxon>
        <taxon>Embryophyta</taxon>
        <taxon>Tracheophyta</taxon>
        <taxon>Spermatophyta</taxon>
        <taxon>Magnoliopsida</taxon>
        <taxon>eudicotyledons</taxon>
        <taxon>Gunneridae</taxon>
        <taxon>Pentapetalae</taxon>
        <taxon>rosids</taxon>
        <taxon>malvids</taxon>
        <taxon>Malvales</taxon>
        <taxon>Dipterocarpaceae</taxon>
        <taxon>Rubroshorea</taxon>
    </lineage>
</organism>
<dbReference type="SUPFAM" id="SSF51045">
    <property type="entry name" value="WW domain"/>
    <property type="match status" value="1"/>
</dbReference>
<comment type="caution">
    <text evidence="3">The sequence shown here is derived from an EMBL/GenBank/DDBJ whole genome shotgun (WGS) entry which is preliminary data.</text>
</comment>
<dbReference type="PROSITE" id="PS50020">
    <property type="entry name" value="WW_DOMAIN_2"/>
    <property type="match status" value="1"/>
</dbReference>
<dbReference type="CDD" id="cd00201">
    <property type="entry name" value="WW"/>
    <property type="match status" value="1"/>
</dbReference>
<accession>A0AAV5IXI6</accession>
<feature type="region of interest" description="Disordered" evidence="1">
    <location>
        <begin position="109"/>
        <end position="142"/>
    </location>
</feature>
<evidence type="ECO:0000313" key="3">
    <source>
        <dbReference type="EMBL" id="GKV04624.1"/>
    </source>
</evidence>
<keyword evidence="4" id="KW-1185">Reference proteome</keyword>
<sequence>MDRVEVESEAPAIKALGSLFKLTEVHLWDDTSMETRVAARLPERNKSSREDGGIGSDISRTSSDFSFSAEDVELAKEMNALGLPFSFNSNKEMMSKKACCKGKNEHLKNSIGQKKSQEEAQEISRVSEAEIASPSISHGKTSSSFCCMSMLGQSELSYYDVAVDVNDPQTAELGNSTSSTGITCVTVREQKCDGTSDPVSESICGCDNGQHSDVGSKDDEEIALCSTSLRATLFPECCFMEPEADRCNNECNRSLMDYERAEGFSGAYHIQKDENICIQGNTEQPPVSESVADSPSSELLDCDGTDNQYHNGESGDWKVYWDSFYSRNYFYNIRTQDSTWDPPPGMEHLVFDDSATKLGIESLVTSIYDDQVEEQKPNQLSMGIGSAAASNVINPSEINDFEPLDELSGIIESCNKEVMLGIVLDAQDCIGSSSCSAKKLTGWISEGDNICSGTVASLTDQLDTECIPVMRKKRTRKTKAQRRLSKDNEGL</sequence>
<reference evidence="3 4" key="1">
    <citation type="journal article" date="2021" name="Commun. Biol.">
        <title>The genome of Shorea leprosula (Dipterocarpaceae) highlights the ecological relevance of drought in aseasonal tropical rainforests.</title>
        <authorList>
            <person name="Ng K.K.S."/>
            <person name="Kobayashi M.J."/>
            <person name="Fawcett J.A."/>
            <person name="Hatakeyama M."/>
            <person name="Paape T."/>
            <person name="Ng C.H."/>
            <person name="Ang C.C."/>
            <person name="Tnah L.H."/>
            <person name="Lee C.T."/>
            <person name="Nishiyama T."/>
            <person name="Sese J."/>
            <person name="O'Brien M.J."/>
            <person name="Copetti D."/>
            <person name="Mohd Noor M.I."/>
            <person name="Ong R.C."/>
            <person name="Putra M."/>
            <person name="Sireger I.Z."/>
            <person name="Indrioko S."/>
            <person name="Kosugi Y."/>
            <person name="Izuno A."/>
            <person name="Isagi Y."/>
            <person name="Lee S.L."/>
            <person name="Shimizu K.K."/>
        </authorList>
    </citation>
    <scope>NUCLEOTIDE SEQUENCE [LARGE SCALE GENOMIC DNA]</scope>
    <source>
        <strain evidence="3">214</strain>
    </source>
</reference>
<evidence type="ECO:0000313" key="4">
    <source>
        <dbReference type="Proteomes" id="UP001054252"/>
    </source>
</evidence>
<dbReference type="Gene3D" id="2.20.70.10">
    <property type="match status" value="1"/>
</dbReference>
<dbReference type="EMBL" id="BPVZ01000022">
    <property type="protein sequence ID" value="GKV04624.1"/>
    <property type="molecule type" value="Genomic_DNA"/>
</dbReference>
<proteinExistence type="predicted"/>
<evidence type="ECO:0000259" key="2">
    <source>
        <dbReference type="PROSITE" id="PS50020"/>
    </source>
</evidence>
<dbReference type="Proteomes" id="UP001054252">
    <property type="component" value="Unassembled WGS sequence"/>
</dbReference>
<feature type="domain" description="WW" evidence="2">
    <location>
        <begin position="311"/>
        <end position="345"/>
    </location>
</feature>
<gene>
    <name evidence="3" type="ORF">SLEP1_g16765</name>
</gene>
<dbReference type="InterPro" id="IPR036020">
    <property type="entry name" value="WW_dom_sf"/>
</dbReference>
<dbReference type="AlphaFoldDB" id="A0AAV5IXI6"/>
<evidence type="ECO:0000256" key="1">
    <source>
        <dbReference type="SAM" id="MobiDB-lite"/>
    </source>
</evidence>
<dbReference type="PROSITE" id="PS01159">
    <property type="entry name" value="WW_DOMAIN_1"/>
    <property type="match status" value="1"/>
</dbReference>
<name>A0AAV5IXI6_9ROSI</name>
<dbReference type="InterPro" id="IPR001202">
    <property type="entry name" value="WW_dom"/>
</dbReference>
<protein>
    <recommendedName>
        <fullName evidence="2">WW domain-containing protein</fullName>
    </recommendedName>
</protein>